<keyword evidence="4 5" id="KW-0472">Membrane</keyword>
<proteinExistence type="predicted"/>
<keyword evidence="8" id="KW-1185">Reference proteome</keyword>
<dbReference type="GO" id="GO:0016020">
    <property type="term" value="C:membrane"/>
    <property type="evidence" value="ECO:0007669"/>
    <property type="project" value="UniProtKB-SubCell"/>
</dbReference>
<dbReference type="InterPro" id="IPR032808">
    <property type="entry name" value="DoxX"/>
</dbReference>
<evidence type="ECO:0000256" key="4">
    <source>
        <dbReference type="ARBA" id="ARBA00023136"/>
    </source>
</evidence>
<gene>
    <name evidence="7" type="ORF">EGT67_12780</name>
</gene>
<feature type="transmembrane region" description="Helical" evidence="5">
    <location>
        <begin position="69"/>
        <end position="89"/>
    </location>
</feature>
<dbReference type="Pfam" id="PF13564">
    <property type="entry name" value="DoxX_2"/>
    <property type="match status" value="1"/>
</dbReference>
<dbReference type="Proteomes" id="UP000286208">
    <property type="component" value="Unassembled WGS sequence"/>
</dbReference>
<comment type="subcellular location">
    <subcellularLocation>
        <location evidence="1">Membrane</location>
        <topology evidence="1">Multi-pass membrane protein</topology>
    </subcellularLocation>
</comment>
<organism evidence="7 8">
    <name type="scientific">Prescottella agglutinans</name>
    <dbReference type="NCBI Taxonomy" id="1644129"/>
    <lineage>
        <taxon>Bacteria</taxon>
        <taxon>Bacillati</taxon>
        <taxon>Actinomycetota</taxon>
        <taxon>Actinomycetes</taxon>
        <taxon>Mycobacteriales</taxon>
        <taxon>Nocardiaceae</taxon>
        <taxon>Prescottella</taxon>
    </lineage>
</organism>
<dbReference type="AlphaFoldDB" id="A0A3S3AIG9"/>
<feature type="chain" id="PRO_5038557055" evidence="6">
    <location>
        <begin position="20"/>
        <end position="116"/>
    </location>
</feature>
<protein>
    <submittedName>
        <fullName evidence="7">DoxX family protein</fullName>
    </submittedName>
</protein>
<feature type="signal peptide" evidence="6">
    <location>
        <begin position="1"/>
        <end position="19"/>
    </location>
</feature>
<dbReference type="EMBL" id="RKLP01000006">
    <property type="protein sequence ID" value="RVW09031.1"/>
    <property type="molecule type" value="Genomic_DNA"/>
</dbReference>
<name>A0A3S3AIG9_9NOCA</name>
<evidence type="ECO:0000256" key="2">
    <source>
        <dbReference type="ARBA" id="ARBA00022692"/>
    </source>
</evidence>
<comment type="caution">
    <text evidence="7">The sequence shown here is derived from an EMBL/GenBank/DDBJ whole genome shotgun (WGS) entry which is preliminary data.</text>
</comment>
<evidence type="ECO:0000256" key="5">
    <source>
        <dbReference type="SAM" id="Phobius"/>
    </source>
</evidence>
<keyword evidence="6" id="KW-0732">Signal</keyword>
<reference evidence="7 8" key="1">
    <citation type="submission" date="2018-11" db="EMBL/GenBank/DDBJ databases">
        <title>Rhodococcus spongicola sp. nov. and Rhodococcus xishaensis sp. nov. from marine sponges.</title>
        <authorList>
            <person name="Li L."/>
            <person name="Lin H.W."/>
        </authorList>
    </citation>
    <scope>NUCLEOTIDE SEQUENCE [LARGE SCALE GENOMIC DNA]</scope>
    <source>
        <strain evidence="7 8">CCTCC AB2014297</strain>
    </source>
</reference>
<sequence length="116" mass="11808">MFALYLAVTFLSVIANSYAAILDFMQTEQTVTNAITVGASRSWVVPLGALKAAGAAGLLVGIAIPLIGVAAAVGLVAFFACAIGAHVRVGWFSTIPFPAIFLVLAAGTLALRLATT</sequence>
<feature type="transmembrane region" description="Helical" evidence="5">
    <location>
        <begin position="95"/>
        <end position="114"/>
    </location>
</feature>
<evidence type="ECO:0000256" key="3">
    <source>
        <dbReference type="ARBA" id="ARBA00022989"/>
    </source>
</evidence>
<dbReference type="RefSeq" id="WP_127916455.1">
    <property type="nucleotide sequence ID" value="NZ_RKLP01000006.1"/>
</dbReference>
<evidence type="ECO:0000313" key="7">
    <source>
        <dbReference type="EMBL" id="RVW09031.1"/>
    </source>
</evidence>
<accession>A0A3S3AIG9</accession>
<evidence type="ECO:0000256" key="1">
    <source>
        <dbReference type="ARBA" id="ARBA00004141"/>
    </source>
</evidence>
<evidence type="ECO:0000313" key="8">
    <source>
        <dbReference type="Proteomes" id="UP000286208"/>
    </source>
</evidence>
<keyword evidence="3 5" id="KW-1133">Transmembrane helix</keyword>
<evidence type="ECO:0000256" key="6">
    <source>
        <dbReference type="SAM" id="SignalP"/>
    </source>
</evidence>
<keyword evidence="2 5" id="KW-0812">Transmembrane</keyword>